<feature type="region of interest" description="Disordered" evidence="1">
    <location>
        <begin position="1"/>
        <end position="39"/>
    </location>
</feature>
<evidence type="ECO:0000256" key="1">
    <source>
        <dbReference type="SAM" id="MobiDB-lite"/>
    </source>
</evidence>
<reference evidence="2" key="1">
    <citation type="submission" date="2014-09" db="EMBL/GenBank/DDBJ databases">
        <authorList>
            <person name="Magalhaes I.L.F."/>
            <person name="Oliveira U."/>
            <person name="Santos F.R."/>
            <person name="Vidigal T.H.D.A."/>
            <person name="Brescovit A.D."/>
            <person name="Santos A.J."/>
        </authorList>
    </citation>
    <scope>NUCLEOTIDE SEQUENCE</scope>
    <source>
        <tissue evidence="2">Shoot tissue taken approximately 20 cm above the soil surface</tissue>
    </source>
</reference>
<feature type="compositionally biased region" description="Basic residues" evidence="1">
    <location>
        <begin position="80"/>
        <end position="94"/>
    </location>
</feature>
<accession>A0A0A9GFP6</accession>
<organism evidence="2">
    <name type="scientific">Arundo donax</name>
    <name type="common">Giant reed</name>
    <name type="synonym">Donax arundinaceus</name>
    <dbReference type="NCBI Taxonomy" id="35708"/>
    <lineage>
        <taxon>Eukaryota</taxon>
        <taxon>Viridiplantae</taxon>
        <taxon>Streptophyta</taxon>
        <taxon>Embryophyta</taxon>
        <taxon>Tracheophyta</taxon>
        <taxon>Spermatophyta</taxon>
        <taxon>Magnoliopsida</taxon>
        <taxon>Liliopsida</taxon>
        <taxon>Poales</taxon>
        <taxon>Poaceae</taxon>
        <taxon>PACMAD clade</taxon>
        <taxon>Arundinoideae</taxon>
        <taxon>Arundineae</taxon>
        <taxon>Arundo</taxon>
    </lineage>
</organism>
<proteinExistence type="predicted"/>
<protein>
    <submittedName>
        <fullName evidence="2">Uncharacterized protein</fullName>
    </submittedName>
</protein>
<dbReference type="AlphaFoldDB" id="A0A0A9GFP6"/>
<reference evidence="2" key="2">
    <citation type="journal article" date="2015" name="Data Brief">
        <title>Shoot transcriptome of the giant reed, Arundo donax.</title>
        <authorList>
            <person name="Barrero R.A."/>
            <person name="Guerrero F.D."/>
            <person name="Moolhuijzen P."/>
            <person name="Goolsby J.A."/>
            <person name="Tidwell J."/>
            <person name="Bellgard S.E."/>
            <person name="Bellgard M.I."/>
        </authorList>
    </citation>
    <scope>NUCLEOTIDE SEQUENCE</scope>
    <source>
        <tissue evidence="2">Shoot tissue taken approximately 20 cm above the soil surface</tissue>
    </source>
</reference>
<sequence>MASATLMKTPRLPRRSRAMRRRSRRRRVRNRRWRATATATMSGSESWSVCLPTCPSGSCSGLAPTGRSPRGLPPPPPPPQRRRLAGLARRGRWR</sequence>
<dbReference type="EMBL" id="GBRH01174589">
    <property type="protein sequence ID" value="JAE23307.1"/>
    <property type="molecule type" value="Transcribed_RNA"/>
</dbReference>
<feature type="compositionally biased region" description="Basic residues" evidence="1">
    <location>
        <begin position="11"/>
        <end position="34"/>
    </location>
</feature>
<feature type="region of interest" description="Disordered" evidence="1">
    <location>
        <begin position="58"/>
        <end position="94"/>
    </location>
</feature>
<name>A0A0A9GFP6_ARUDO</name>
<evidence type="ECO:0000313" key="2">
    <source>
        <dbReference type="EMBL" id="JAE23307.1"/>
    </source>
</evidence>